<evidence type="ECO:0000313" key="2">
    <source>
        <dbReference type="Proteomes" id="UP000215027"/>
    </source>
</evidence>
<reference evidence="1" key="1">
    <citation type="submission" date="2016-01" db="EMBL/GenBank/DDBJ databases">
        <authorList>
            <person name="Mcilroy J.S."/>
            <person name="Karst M S."/>
            <person name="Albertsen M."/>
        </authorList>
    </citation>
    <scope>NUCLEOTIDE SEQUENCE</scope>
    <source>
        <strain evidence="1">Cfx-K</strain>
    </source>
</reference>
<dbReference type="EMBL" id="LN890656">
    <property type="protein sequence ID" value="CUS06043.1"/>
    <property type="molecule type" value="Genomic_DNA"/>
</dbReference>
<sequence length="36" mass="4087">MLGRPAKHSVIQNLTLLFNHSNRTDSGGYPYMHSGW</sequence>
<protein>
    <submittedName>
        <fullName evidence="1">Uncharacterized protein</fullName>
    </submittedName>
</protein>
<organism evidence="1 2">
    <name type="scientific">Candidatus Promineifilum breve</name>
    <dbReference type="NCBI Taxonomy" id="1806508"/>
    <lineage>
        <taxon>Bacteria</taxon>
        <taxon>Bacillati</taxon>
        <taxon>Chloroflexota</taxon>
        <taxon>Ardenticatenia</taxon>
        <taxon>Candidatus Promineifilales</taxon>
        <taxon>Candidatus Promineifilaceae</taxon>
        <taxon>Candidatus Promineifilum</taxon>
    </lineage>
</organism>
<keyword evidence="2" id="KW-1185">Reference proteome</keyword>
<proteinExistence type="predicted"/>
<dbReference type="AlphaFoldDB" id="A0A170PJW2"/>
<evidence type="ECO:0000313" key="1">
    <source>
        <dbReference type="EMBL" id="CUS06043.1"/>
    </source>
</evidence>
<dbReference type="KEGG" id="pbf:CFX0092_B0509"/>
<name>A0A170PJW2_9CHLR</name>
<gene>
    <name evidence="1" type="ORF">CFX0092_B0509</name>
</gene>
<accession>A0A170PJW2</accession>
<dbReference type="Proteomes" id="UP000215027">
    <property type="component" value="Chromosome II"/>
</dbReference>